<dbReference type="GO" id="GO:0004674">
    <property type="term" value="F:protein serine/threonine kinase activity"/>
    <property type="evidence" value="ECO:0007669"/>
    <property type="project" value="UniProtKB-KW"/>
</dbReference>
<keyword evidence="3 4" id="KW-0067">ATP-binding</keyword>
<evidence type="ECO:0000313" key="7">
    <source>
        <dbReference type="Proteomes" id="UP000054248"/>
    </source>
</evidence>
<evidence type="ECO:0000313" key="6">
    <source>
        <dbReference type="EMBL" id="KIO27226.1"/>
    </source>
</evidence>
<proteinExistence type="predicted"/>
<dbReference type="GO" id="GO:0005524">
    <property type="term" value="F:ATP binding"/>
    <property type="evidence" value="ECO:0007669"/>
    <property type="project" value="UniProtKB-UniRule"/>
</dbReference>
<dbReference type="PROSITE" id="PS00107">
    <property type="entry name" value="PROTEIN_KINASE_ATP"/>
    <property type="match status" value="1"/>
</dbReference>
<dbReference type="InterPro" id="IPR011009">
    <property type="entry name" value="Kinase-like_dom_sf"/>
</dbReference>
<dbReference type="InterPro" id="IPR051681">
    <property type="entry name" value="Ser/Thr_Kinases-Pseudokinases"/>
</dbReference>
<keyword evidence="7" id="KW-1185">Reference proteome</keyword>
<dbReference type="InterPro" id="IPR001245">
    <property type="entry name" value="Ser-Thr/Tyr_kinase_cat_dom"/>
</dbReference>
<evidence type="ECO:0000256" key="3">
    <source>
        <dbReference type="ARBA" id="ARBA00022840"/>
    </source>
</evidence>
<feature type="domain" description="Protein kinase" evidence="5">
    <location>
        <begin position="24"/>
        <end position="315"/>
    </location>
</feature>
<sequence length="683" mass="77061">MATPATVVTEDGIVLTRTVVKRIGIQSRRLGAGGFGEVKLATLAPDSRLSNGAPTTVAVKVLEADGNSIIPLRLAYRLAREMIVWASCQHENILGFIGYFLPEDFALAYLVSPYMRNGNVRVYLEKNRVNTEDRLGLLRDTTNGLQYLHTRKPPIVHGDLKSLNVLVNDHRRAVLCDFGLSAVMQDTSTGLTTGPGFQGSTRWSSPEVITGSPKTLKSDMWGWGCLALEIMMSRIPYHEIKLDNQVIIQLCGSGTNRKTPEPSNPPHLPEGLLHLLRGCWEFSPDLRPGVDSCVDWLRPRTSVQRALPLKSSPWIDKAIMEQVSIFEEVVHNWVALAWKDWTVARILFQVSILTPKELLNELELTQGKLRDRSMDQDPNLLKGYFQLREQVLTQELDHRSKKPSFAERRQSPSCKDPTAQLLQTFSMLRNPIALSRSQVEQKLKGLPTYLKPFLGLLDQDRRLSFPLLRFERLVQNFPDDRHLTVGQWLIEVQYSNYTSWDEYALSLDVATQAIERLRDPSKTNSTVLPQLASAFEKAATSCELLGRYQEACSLMQEAIQVNRLLARGGIGQGQSERQIPLARTLWRYYQNLCRLGRGSTEKDSVDVLREASKIYNSAVLFGNDGLKKFGPDLVGVLEDLCLLLRRQGKNTLASEEETRLSRVYERLDQRHTTREGSNDQTPG</sequence>
<evidence type="ECO:0000259" key="5">
    <source>
        <dbReference type="PROSITE" id="PS50011"/>
    </source>
</evidence>
<dbReference type="EMBL" id="KN823012">
    <property type="protein sequence ID" value="KIO27226.1"/>
    <property type="molecule type" value="Genomic_DNA"/>
</dbReference>
<name>A0A0C3QJF4_9AGAM</name>
<dbReference type="HOGENOM" id="CLU_402906_0_0_1"/>
<dbReference type="PROSITE" id="PS50011">
    <property type="entry name" value="PROTEIN_KINASE_DOM"/>
    <property type="match status" value="1"/>
</dbReference>
<dbReference type="InterPro" id="IPR000719">
    <property type="entry name" value="Prot_kinase_dom"/>
</dbReference>
<gene>
    <name evidence="6" type="ORF">M407DRAFT_23530</name>
</gene>
<evidence type="ECO:0000256" key="4">
    <source>
        <dbReference type="PROSITE-ProRule" id="PRU10141"/>
    </source>
</evidence>
<reference evidence="7" key="2">
    <citation type="submission" date="2015-01" db="EMBL/GenBank/DDBJ databases">
        <title>Evolutionary Origins and Diversification of the Mycorrhizal Mutualists.</title>
        <authorList>
            <consortium name="DOE Joint Genome Institute"/>
            <consortium name="Mycorrhizal Genomics Consortium"/>
            <person name="Kohler A."/>
            <person name="Kuo A."/>
            <person name="Nagy L.G."/>
            <person name="Floudas D."/>
            <person name="Copeland A."/>
            <person name="Barry K.W."/>
            <person name="Cichocki N."/>
            <person name="Veneault-Fourrey C."/>
            <person name="LaButti K."/>
            <person name="Lindquist E.A."/>
            <person name="Lipzen A."/>
            <person name="Lundell T."/>
            <person name="Morin E."/>
            <person name="Murat C."/>
            <person name="Riley R."/>
            <person name="Ohm R."/>
            <person name="Sun H."/>
            <person name="Tunlid A."/>
            <person name="Henrissat B."/>
            <person name="Grigoriev I.V."/>
            <person name="Hibbett D.S."/>
            <person name="Martin F."/>
        </authorList>
    </citation>
    <scope>NUCLEOTIDE SEQUENCE [LARGE SCALE GENOMIC DNA]</scope>
    <source>
        <strain evidence="7">MUT 4182</strain>
    </source>
</reference>
<evidence type="ECO:0000256" key="2">
    <source>
        <dbReference type="ARBA" id="ARBA00022741"/>
    </source>
</evidence>
<dbReference type="PANTHER" id="PTHR44329">
    <property type="entry name" value="SERINE/THREONINE-PROTEIN KINASE TNNI3K-RELATED"/>
    <property type="match status" value="1"/>
</dbReference>
<dbReference type="SMART" id="SM00220">
    <property type="entry name" value="S_TKc"/>
    <property type="match status" value="1"/>
</dbReference>
<keyword evidence="1" id="KW-0418">Kinase</keyword>
<dbReference type="Proteomes" id="UP000054248">
    <property type="component" value="Unassembled WGS sequence"/>
</dbReference>
<dbReference type="InterPro" id="IPR011990">
    <property type="entry name" value="TPR-like_helical_dom_sf"/>
</dbReference>
<reference evidence="6 7" key="1">
    <citation type="submission" date="2014-04" db="EMBL/GenBank/DDBJ databases">
        <authorList>
            <consortium name="DOE Joint Genome Institute"/>
            <person name="Kuo A."/>
            <person name="Girlanda M."/>
            <person name="Perotto S."/>
            <person name="Kohler A."/>
            <person name="Nagy L.G."/>
            <person name="Floudas D."/>
            <person name="Copeland A."/>
            <person name="Barry K.W."/>
            <person name="Cichocki N."/>
            <person name="Veneault-Fourrey C."/>
            <person name="LaButti K."/>
            <person name="Lindquist E.A."/>
            <person name="Lipzen A."/>
            <person name="Lundell T."/>
            <person name="Morin E."/>
            <person name="Murat C."/>
            <person name="Sun H."/>
            <person name="Tunlid A."/>
            <person name="Henrissat B."/>
            <person name="Grigoriev I.V."/>
            <person name="Hibbett D.S."/>
            <person name="Martin F."/>
            <person name="Nordberg H.P."/>
            <person name="Cantor M.N."/>
            <person name="Hua S.X."/>
        </authorList>
    </citation>
    <scope>NUCLEOTIDE SEQUENCE [LARGE SCALE GENOMIC DNA]</scope>
    <source>
        <strain evidence="6 7">MUT 4182</strain>
    </source>
</reference>
<dbReference type="PROSITE" id="PS00108">
    <property type="entry name" value="PROTEIN_KINASE_ST"/>
    <property type="match status" value="1"/>
</dbReference>
<dbReference type="SUPFAM" id="SSF56112">
    <property type="entry name" value="Protein kinase-like (PK-like)"/>
    <property type="match status" value="1"/>
</dbReference>
<protein>
    <recommendedName>
        <fullName evidence="5">Protein kinase domain-containing protein</fullName>
    </recommendedName>
</protein>
<dbReference type="Gene3D" id="1.25.40.10">
    <property type="entry name" value="Tetratricopeptide repeat domain"/>
    <property type="match status" value="1"/>
</dbReference>
<keyword evidence="1" id="KW-0723">Serine/threonine-protein kinase</keyword>
<dbReference type="InterPro" id="IPR008271">
    <property type="entry name" value="Ser/Thr_kinase_AS"/>
</dbReference>
<dbReference type="InterPro" id="IPR017441">
    <property type="entry name" value="Protein_kinase_ATP_BS"/>
</dbReference>
<dbReference type="AlphaFoldDB" id="A0A0C3QJF4"/>
<dbReference type="Pfam" id="PF07714">
    <property type="entry name" value="PK_Tyr_Ser-Thr"/>
    <property type="match status" value="1"/>
</dbReference>
<keyword evidence="2 4" id="KW-0547">Nucleotide-binding</keyword>
<evidence type="ECO:0000256" key="1">
    <source>
        <dbReference type="ARBA" id="ARBA00022527"/>
    </source>
</evidence>
<accession>A0A0C3QJF4</accession>
<dbReference type="OrthoDB" id="3190733at2759"/>
<feature type="binding site" evidence="4">
    <location>
        <position position="60"/>
    </location>
    <ligand>
        <name>ATP</name>
        <dbReference type="ChEBI" id="CHEBI:30616"/>
    </ligand>
</feature>
<dbReference type="Gene3D" id="1.10.510.10">
    <property type="entry name" value="Transferase(Phosphotransferase) domain 1"/>
    <property type="match status" value="1"/>
</dbReference>
<keyword evidence="1" id="KW-0808">Transferase</keyword>
<dbReference type="STRING" id="1051891.A0A0C3QJF4"/>
<organism evidence="6 7">
    <name type="scientific">Tulasnella calospora MUT 4182</name>
    <dbReference type="NCBI Taxonomy" id="1051891"/>
    <lineage>
        <taxon>Eukaryota</taxon>
        <taxon>Fungi</taxon>
        <taxon>Dikarya</taxon>
        <taxon>Basidiomycota</taxon>
        <taxon>Agaricomycotina</taxon>
        <taxon>Agaricomycetes</taxon>
        <taxon>Cantharellales</taxon>
        <taxon>Tulasnellaceae</taxon>
        <taxon>Tulasnella</taxon>
    </lineage>
</organism>